<organism evidence="1">
    <name type="scientific">marine sediment metagenome</name>
    <dbReference type="NCBI Taxonomy" id="412755"/>
    <lineage>
        <taxon>unclassified sequences</taxon>
        <taxon>metagenomes</taxon>
        <taxon>ecological metagenomes</taxon>
    </lineage>
</organism>
<name>A0A0F9QA08_9ZZZZ</name>
<dbReference type="EMBL" id="LAZR01001770">
    <property type="protein sequence ID" value="KKN39334.1"/>
    <property type="molecule type" value="Genomic_DNA"/>
</dbReference>
<reference evidence="1" key="1">
    <citation type="journal article" date="2015" name="Nature">
        <title>Complex archaea that bridge the gap between prokaryotes and eukaryotes.</title>
        <authorList>
            <person name="Spang A."/>
            <person name="Saw J.H."/>
            <person name="Jorgensen S.L."/>
            <person name="Zaremba-Niedzwiedzka K."/>
            <person name="Martijn J."/>
            <person name="Lind A.E."/>
            <person name="van Eijk R."/>
            <person name="Schleper C."/>
            <person name="Guy L."/>
            <person name="Ettema T.J."/>
        </authorList>
    </citation>
    <scope>NUCLEOTIDE SEQUENCE</scope>
</reference>
<sequence>MIDPLRLPFVATLFPEGVRPNLAAIQTAFTGRLYSWDLFALYRAVSGEYLTYASVLGAGVGLTIQNDVVSFLGAFGPFGRFHYVGDIYSVAWNEQIERDLRPLQVVGEGFWDGWQRFTQLLRQDAEEVGEPLKLPGLSYTLPKVELDPAGLSAPDRFIYSIYRGDVDSMEGLLRLLTQYLPETVATIPLFYRDLEGMFGLYAQWVRERFLAEPAPAGARIMAKVILLADYRWFLLAGDLLAIAEPTFRQPGFSSGISRVGTMLRQEAEAISVLPG</sequence>
<gene>
    <name evidence="1" type="ORF">LCGC14_0744390</name>
</gene>
<proteinExistence type="predicted"/>
<evidence type="ECO:0000313" key="1">
    <source>
        <dbReference type="EMBL" id="KKN39334.1"/>
    </source>
</evidence>
<accession>A0A0F9QA08</accession>
<protein>
    <submittedName>
        <fullName evidence="1">Uncharacterized protein</fullName>
    </submittedName>
</protein>
<comment type="caution">
    <text evidence="1">The sequence shown here is derived from an EMBL/GenBank/DDBJ whole genome shotgun (WGS) entry which is preliminary data.</text>
</comment>
<dbReference type="AlphaFoldDB" id="A0A0F9QA08"/>